<reference evidence="2 3" key="1">
    <citation type="journal article" date="2022" name="Nat. Ecol. Evol.">
        <title>A masculinizing supergene underlies an exaggerated male reproductive morph in a spider.</title>
        <authorList>
            <person name="Hendrickx F."/>
            <person name="De Corte Z."/>
            <person name="Sonet G."/>
            <person name="Van Belleghem S.M."/>
            <person name="Kostlbacher S."/>
            <person name="Vangestel C."/>
        </authorList>
    </citation>
    <scope>NUCLEOTIDE SEQUENCE [LARGE SCALE GENOMIC DNA]</scope>
    <source>
        <strain evidence="2">W744_W776</strain>
    </source>
</reference>
<dbReference type="Proteomes" id="UP000827092">
    <property type="component" value="Unassembled WGS sequence"/>
</dbReference>
<feature type="transmembrane region" description="Helical" evidence="1">
    <location>
        <begin position="279"/>
        <end position="296"/>
    </location>
</feature>
<keyword evidence="3" id="KW-1185">Reference proteome</keyword>
<sequence>MDGQLLVVFLMMITTVHGTALMKRKRGRQNADDAAMVMQQDRNSVQEVLLSIDDRLARLDTTVEQLARRLDSKLGRLETKFDLRMSRVEEAVNGWELTSEQVSRRLDALGDKVAQRTAHLDLRAAKALSRLDSLERDLHSSVDEILDRLVKGEEKSAVLEAEVGKVQERTVALGATIGREMARHFDRVDMQLGFWTISNWTPGTAHLDLSAAKALSRLDSLERDLHSSVDEILDRLVNGKEKSAVLEAEVAKVQERTVALGASIGRELARNFDRMDMQVVFVSIVRIVVVVIVPVGES</sequence>
<proteinExistence type="predicted"/>
<name>A0AAV6TLW3_9ARAC</name>
<keyword evidence="1" id="KW-1133">Transmembrane helix</keyword>
<protein>
    <submittedName>
        <fullName evidence="2">Uncharacterized protein</fullName>
    </submittedName>
</protein>
<comment type="caution">
    <text evidence="2">The sequence shown here is derived from an EMBL/GenBank/DDBJ whole genome shotgun (WGS) entry which is preliminary data.</text>
</comment>
<keyword evidence="1" id="KW-0472">Membrane</keyword>
<gene>
    <name evidence="2" type="ORF">JTE90_012081</name>
</gene>
<evidence type="ECO:0000313" key="3">
    <source>
        <dbReference type="Proteomes" id="UP000827092"/>
    </source>
</evidence>
<accession>A0AAV6TLW3</accession>
<dbReference type="AlphaFoldDB" id="A0AAV6TLW3"/>
<organism evidence="2 3">
    <name type="scientific">Oedothorax gibbosus</name>
    <dbReference type="NCBI Taxonomy" id="931172"/>
    <lineage>
        <taxon>Eukaryota</taxon>
        <taxon>Metazoa</taxon>
        <taxon>Ecdysozoa</taxon>
        <taxon>Arthropoda</taxon>
        <taxon>Chelicerata</taxon>
        <taxon>Arachnida</taxon>
        <taxon>Araneae</taxon>
        <taxon>Araneomorphae</taxon>
        <taxon>Entelegynae</taxon>
        <taxon>Araneoidea</taxon>
        <taxon>Linyphiidae</taxon>
        <taxon>Erigoninae</taxon>
        <taxon>Oedothorax</taxon>
    </lineage>
</organism>
<dbReference type="EMBL" id="JAFNEN010002403">
    <property type="protein sequence ID" value="KAG8172765.1"/>
    <property type="molecule type" value="Genomic_DNA"/>
</dbReference>
<evidence type="ECO:0000256" key="1">
    <source>
        <dbReference type="SAM" id="Phobius"/>
    </source>
</evidence>
<keyword evidence="1" id="KW-0812">Transmembrane</keyword>
<evidence type="ECO:0000313" key="2">
    <source>
        <dbReference type="EMBL" id="KAG8172765.1"/>
    </source>
</evidence>
<feature type="transmembrane region" description="Helical" evidence="1">
    <location>
        <begin position="6"/>
        <end position="22"/>
    </location>
</feature>